<feature type="compositionally biased region" description="Basic and acidic residues" evidence="1">
    <location>
        <begin position="7"/>
        <end position="18"/>
    </location>
</feature>
<feature type="compositionally biased region" description="Low complexity" evidence="1">
    <location>
        <begin position="27"/>
        <end position="39"/>
    </location>
</feature>
<protein>
    <submittedName>
        <fullName evidence="2">Uncharacterized protein</fullName>
    </submittedName>
</protein>
<feature type="region of interest" description="Disordered" evidence="1">
    <location>
        <begin position="1"/>
        <end position="43"/>
    </location>
</feature>
<sequence>MELSQTESRKEQGRCEIKRKTKKAAGDADAATDQQATPASSMKPVFMQKVTQHVWEFSKASRMPNLPTNDYKIIVRPRKGFKISQYQKDHVHCCIRIAAGVGREEAEEDSVCLNERQNLIVGSKSCDRLGHRADVCPHPDDKMCRGCGCGNPLNDHRCDHVWLLCGKDPLTRDHKWKAK</sequence>
<reference evidence="2" key="2">
    <citation type="submission" date="2021-09" db="EMBL/GenBank/DDBJ databases">
        <authorList>
            <person name="Jia N."/>
            <person name="Wang J."/>
            <person name="Shi W."/>
            <person name="Du L."/>
            <person name="Sun Y."/>
            <person name="Zhan W."/>
            <person name="Jiang J."/>
            <person name="Wang Q."/>
            <person name="Zhang B."/>
            <person name="Ji P."/>
            <person name="Sakyi L.B."/>
            <person name="Cui X."/>
            <person name="Yuan T."/>
            <person name="Jiang B."/>
            <person name="Yang W."/>
            <person name="Lam T.T.-Y."/>
            <person name="Chang Q."/>
            <person name="Ding S."/>
            <person name="Wang X."/>
            <person name="Zhu J."/>
            <person name="Ruan X."/>
            <person name="Zhao L."/>
            <person name="Wei J."/>
            <person name="Que T."/>
            <person name="Du C."/>
            <person name="Cheng J."/>
            <person name="Dai P."/>
            <person name="Han X."/>
            <person name="Huang E."/>
            <person name="Gao Y."/>
            <person name="Liu J."/>
            <person name="Shao H."/>
            <person name="Ye R."/>
            <person name="Li L."/>
            <person name="Wei W."/>
            <person name="Wang X."/>
            <person name="Wang C."/>
            <person name="Huo Q."/>
            <person name="Li W."/>
            <person name="Guo W."/>
            <person name="Chen H."/>
            <person name="Chen S."/>
            <person name="Zhou L."/>
            <person name="Zhou L."/>
            <person name="Ni X."/>
            <person name="Tian J."/>
            <person name="Zhou Y."/>
            <person name="Sheng Y."/>
            <person name="Liu T."/>
            <person name="Pan Y."/>
            <person name="Xia L."/>
            <person name="Li J."/>
            <person name="Zhao F."/>
            <person name="Cao W."/>
        </authorList>
    </citation>
    <scope>NUCLEOTIDE SEQUENCE</scope>
    <source>
        <strain evidence="2">Rmic-2018</strain>
        <tissue evidence="2">Larvae</tissue>
    </source>
</reference>
<comment type="caution">
    <text evidence="2">The sequence shown here is derived from an EMBL/GenBank/DDBJ whole genome shotgun (WGS) entry which is preliminary data.</text>
</comment>
<dbReference type="Proteomes" id="UP000821866">
    <property type="component" value="Chromosome 2"/>
</dbReference>
<gene>
    <name evidence="2" type="ORF">HPB51_008769</name>
</gene>
<evidence type="ECO:0000313" key="2">
    <source>
        <dbReference type="EMBL" id="KAH8033286.1"/>
    </source>
</evidence>
<evidence type="ECO:0000313" key="3">
    <source>
        <dbReference type="Proteomes" id="UP000821866"/>
    </source>
</evidence>
<proteinExistence type="predicted"/>
<dbReference type="AlphaFoldDB" id="A0A9J6EG00"/>
<accession>A0A9J6EG00</accession>
<name>A0A9J6EG00_RHIMP</name>
<keyword evidence="3" id="KW-1185">Reference proteome</keyword>
<reference evidence="2" key="1">
    <citation type="journal article" date="2020" name="Cell">
        <title>Large-Scale Comparative Analyses of Tick Genomes Elucidate Their Genetic Diversity and Vector Capacities.</title>
        <authorList>
            <consortium name="Tick Genome and Microbiome Consortium (TIGMIC)"/>
            <person name="Jia N."/>
            <person name="Wang J."/>
            <person name="Shi W."/>
            <person name="Du L."/>
            <person name="Sun Y."/>
            <person name="Zhan W."/>
            <person name="Jiang J.F."/>
            <person name="Wang Q."/>
            <person name="Zhang B."/>
            <person name="Ji P."/>
            <person name="Bell-Sakyi L."/>
            <person name="Cui X.M."/>
            <person name="Yuan T.T."/>
            <person name="Jiang B.G."/>
            <person name="Yang W.F."/>
            <person name="Lam T.T."/>
            <person name="Chang Q.C."/>
            <person name="Ding S.J."/>
            <person name="Wang X.J."/>
            <person name="Zhu J.G."/>
            <person name="Ruan X.D."/>
            <person name="Zhao L."/>
            <person name="Wei J.T."/>
            <person name="Ye R.Z."/>
            <person name="Que T.C."/>
            <person name="Du C.H."/>
            <person name="Zhou Y.H."/>
            <person name="Cheng J.X."/>
            <person name="Dai P.F."/>
            <person name="Guo W.B."/>
            <person name="Han X.H."/>
            <person name="Huang E.J."/>
            <person name="Li L.F."/>
            <person name="Wei W."/>
            <person name="Gao Y.C."/>
            <person name="Liu J.Z."/>
            <person name="Shao H.Z."/>
            <person name="Wang X."/>
            <person name="Wang C.C."/>
            <person name="Yang T.C."/>
            <person name="Huo Q.B."/>
            <person name="Li W."/>
            <person name="Chen H.Y."/>
            <person name="Chen S.E."/>
            <person name="Zhou L.G."/>
            <person name="Ni X.B."/>
            <person name="Tian J.H."/>
            <person name="Sheng Y."/>
            <person name="Liu T."/>
            <person name="Pan Y.S."/>
            <person name="Xia L.Y."/>
            <person name="Li J."/>
            <person name="Zhao F."/>
            <person name="Cao W.C."/>
        </authorList>
    </citation>
    <scope>NUCLEOTIDE SEQUENCE</scope>
    <source>
        <strain evidence="2">Rmic-2018</strain>
    </source>
</reference>
<organism evidence="2 3">
    <name type="scientific">Rhipicephalus microplus</name>
    <name type="common">Cattle tick</name>
    <name type="synonym">Boophilus microplus</name>
    <dbReference type="NCBI Taxonomy" id="6941"/>
    <lineage>
        <taxon>Eukaryota</taxon>
        <taxon>Metazoa</taxon>
        <taxon>Ecdysozoa</taxon>
        <taxon>Arthropoda</taxon>
        <taxon>Chelicerata</taxon>
        <taxon>Arachnida</taxon>
        <taxon>Acari</taxon>
        <taxon>Parasitiformes</taxon>
        <taxon>Ixodida</taxon>
        <taxon>Ixodoidea</taxon>
        <taxon>Ixodidae</taxon>
        <taxon>Rhipicephalinae</taxon>
        <taxon>Rhipicephalus</taxon>
        <taxon>Boophilus</taxon>
    </lineage>
</organism>
<dbReference type="EMBL" id="JABSTU010000004">
    <property type="protein sequence ID" value="KAH8033286.1"/>
    <property type="molecule type" value="Genomic_DNA"/>
</dbReference>
<evidence type="ECO:0000256" key="1">
    <source>
        <dbReference type="SAM" id="MobiDB-lite"/>
    </source>
</evidence>